<dbReference type="EMBL" id="FNDD01000014">
    <property type="protein sequence ID" value="SDH37947.1"/>
    <property type="molecule type" value="Genomic_DNA"/>
</dbReference>
<reference evidence="4" key="1">
    <citation type="submission" date="2016-10" db="EMBL/GenBank/DDBJ databases">
        <authorList>
            <person name="Varghese N."/>
            <person name="Submissions S."/>
        </authorList>
    </citation>
    <scope>NUCLEOTIDE SEQUENCE [LARGE SCALE GENOMIC DNA]</scope>
    <source>
        <strain evidence="4">CGMCC 1.10228</strain>
    </source>
</reference>
<evidence type="ECO:0000259" key="2">
    <source>
        <dbReference type="Pfam" id="PF01522"/>
    </source>
</evidence>
<dbReference type="GO" id="GO:0016810">
    <property type="term" value="F:hydrolase activity, acting on carbon-nitrogen (but not peptide) bonds"/>
    <property type="evidence" value="ECO:0007669"/>
    <property type="project" value="InterPro"/>
</dbReference>
<dbReference type="STRING" id="861298.SAMN04488136_114103"/>
<gene>
    <name evidence="3" type="ORF">SAMN04488136_114103</name>
</gene>
<dbReference type="GO" id="GO:0005975">
    <property type="term" value="P:carbohydrate metabolic process"/>
    <property type="evidence" value="ECO:0007669"/>
    <property type="project" value="InterPro"/>
</dbReference>
<proteinExistence type="predicted"/>
<dbReference type="Proteomes" id="UP000198854">
    <property type="component" value="Unassembled WGS sequence"/>
</dbReference>
<dbReference type="OrthoDB" id="5838973at2"/>
<keyword evidence="1" id="KW-0732">Signal</keyword>
<keyword evidence="4" id="KW-1185">Reference proteome</keyword>
<feature type="chain" id="PRO_5011626580" evidence="1">
    <location>
        <begin position="19"/>
        <end position="515"/>
    </location>
</feature>
<dbReference type="Gene3D" id="3.20.20.370">
    <property type="entry name" value="Glycoside hydrolase/deacetylase"/>
    <property type="match status" value="1"/>
</dbReference>
<sequence length="515" mass="56616">MRFFLMLLNLLYVGTVLAATDTEDTLDISGCSLVSAQVFKYPVDGLPYSGQLLSMSSSYDWSGATSSLLISQNVAQTTGTITKTLNETFSEDWGTLAIPVCHDSFIPANQNGGKIKISNGTVTVSIGGMKYLGGYHTVGGIGWHYIAAQDLVDAGFEEGDEVTISIKNSAIAPYSSYTGWGKLIKRAQGVPTIVLTFDDGGTGPWEQLDYTKDQNIKGTIFYPWDYEGLDGKLTVSELKELKEAGWDIELNGTSNDASMTSFDTAQETVDSLVEGREWLAENELNDYARFFAYPNGTYENHSSPIIKTDVSGEIGSAVVEMDDVSDIEVGMIAEARSFPKGTRVVKVNTRKNTVTLDNESLGVGRGGEELDEPSNYMSFVDDSDEFYTWKLQQKLKDAGFKIGRTTRPNTMYSRYCVGDYGLVAPSRGAFLSADDDPEEKVESWIADPQAAGTTTILYFHNILDEGAEGVNISIDTYRTWIDKLAEARDAGEIEVLTMQEWWERDCSDTSEEDSE</sequence>
<evidence type="ECO:0000256" key="1">
    <source>
        <dbReference type="SAM" id="SignalP"/>
    </source>
</evidence>
<dbReference type="InterPro" id="IPR002509">
    <property type="entry name" value="NODB_dom"/>
</dbReference>
<feature type="signal peptide" evidence="1">
    <location>
        <begin position="1"/>
        <end position="18"/>
    </location>
</feature>
<feature type="domain" description="NodB homology" evidence="2">
    <location>
        <begin position="187"/>
        <end position="302"/>
    </location>
</feature>
<dbReference type="AlphaFoldDB" id="A0A1G8BXK1"/>
<evidence type="ECO:0000313" key="4">
    <source>
        <dbReference type="Proteomes" id="UP000198854"/>
    </source>
</evidence>
<dbReference type="RefSeq" id="WP_093274575.1">
    <property type="nucleotide sequence ID" value="NZ_FNDD01000014.1"/>
</dbReference>
<dbReference type="SUPFAM" id="SSF88713">
    <property type="entry name" value="Glycoside hydrolase/deacetylase"/>
    <property type="match status" value="1"/>
</dbReference>
<organism evidence="3 4">
    <name type="scientific">Vibrio xiamenensis</name>
    <dbReference type="NCBI Taxonomy" id="861298"/>
    <lineage>
        <taxon>Bacteria</taxon>
        <taxon>Pseudomonadati</taxon>
        <taxon>Pseudomonadota</taxon>
        <taxon>Gammaproteobacteria</taxon>
        <taxon>Vibrionales</taxon>
        <taxon>Vibrionaceae</taxon>
        <taxon>Vibrio</taxon>
    </lineage>
</organism>
<evidence type="ECO:0000313" key="3">
    <source>
        <dbReference type="EMBL" id="SDH37947.1"/>
    </source>
</evidence>
<accession>A0A1G8BXK1</accession>
<protein>
    <submittedName>
        <fullName evidence="3">Polysaccharide deacetylase</fullName>
    </submittedName>
</protein>
<dbReference type="InterPro" id="IPR011330">
    <property type="entry name" value="Glyco_hydro/deAcase_b/a-brl"/>
</dbReference>
<name>A0A1G8BXK1_9VIBR</name>
<dbReference type="Pfam" id="PF01522">
    <property type="entry name" value="Polysacc_deac_1"/>
    <property type="match status" value="1"/>
</dbReference>